<evidence type="ECO:0000313" key="4">
    <source>
        <dbReference type="Proteomes" id="UP000510643"/>
    </source>
</evidence>
<dbReference type="AlphaFoldDB" id="A0A7H9DQA7"/>
<reference evidence="3 4" key="1">
    <citation type="submission" date="2019-06" db="EMBL/GenBank/DDBJ databases">
        <title>Emergence of pandrug resistant Empedobacter falsenii in China.</title>
        <authorList>
            <person name="Dong N."/>
            <person name="Chen S."/>
            <person name="Zhang R."/>
        </authorList>
    </citation>
    <scope>NUCLEOTIDE SEQUENCE [LARGE SCALE GENOMIC DNA]</scope>
    <source>
        <strain evidence="3 4">1681-1</strain>
    </source>
</reference>
<feature type="transmembrane region" description="Helical" evidence="1">
    <location>
        <begin position="49"/>
        <end position="68"/>
    </location>
</feature>
<dbReference type="EMBL" id="CP040908">
    <property type="protein sequence ID" value="QLL56891.1"/>
    <property type="molecule type" value="Genomic_DNA"/>
</dbReference>
<proteinExistence type="predicted"/>
<dbReference type="GeneID" id="78400156"/>
<feature type="transmembrane region" description="Helical" evidence="1">
    <location>
        <begin position="310"/>
        <end position="329"/>
    </location>
</feature>
<dbReference type="PANTHER" id="PTHR23028">
    <property type="entry name" value="ACETYLTRANSFERASE"/>
    <property type="match status" value="1"/>
</dbReference>
<feature type="transmembrane region" description="Helical" evidence="1">
    <location>
        <begin position="173"/>
        <end position="189"/>
    </location>
</feature>
<feature type="transmembrane region" description="Helical" evidence="1">
    <location>
        <begin position="12"/>
        <end position="29"/>
    </location>
</feature>
<dbReference type="InterPro" id="IPR002656">
    <property type="entry name" value="Acyl_transf_3_dom"/>
</dbReference>
<dbReference type="Pfam" id="PF01757">
    <property type="entry name" value="Acyl_transf_3"/>
    <property type="match status" value="1"/>
</dbReference>
<evidence type="ECO:0000256" key="1">
    <source>
        <dbReference type="SAM" id="Phobius"/>
    </source>
</evidence>
<organism evidence="3 4">
    <name type="scientific">Empedobacter falsenii</name>
    <dbReference type="NCBI Taxonomy" id="343874"/>
    <lineage>
        <taxon>Bacteria</taxon>
        <taxon>Pseudomonadati</taxon>
        <taxon>Bacteroidota</taxon>
        <taxon>Flavobacteriia</taxon>
        <taxon>Flavobacteriales</taxon>
        <taxon>Weeksellaceae</taxon>
        <taxon>Empedobacter</taxon>
    </lineage>
</organism>
<gene>
    <name evidence="3" type="ORF">FH779_01775</name>
</gene>
<dbReference type="Proteomes" id="UP000510643">
    <property type="component" value="Chromosome"/>
</dbReference>
<keyword evidence="4" id="KW-1185">Reference proteome</keyword>
<evidence type="ECO:0000313" key="3">
    <source>
        <dbReference type="EMBL" id="QLL56891.1"/>
    </source>
</evidence>
<keyword evidence="1" id="KW-1133">Transmembrane helix</keyword>
<protein>
    <submittedName>
        <fullName evidence="3">Acyltransferase</fullName>
    </submittedName>
</protein>
<dbReference type="KEGG" id="efal:FH779_01775"/>
<keyword evidence="1" id="KW-0812">Transmembrane</keyword>
<keyword evidence="3" id="KW-0808">Transferase</keyword>
<sequence>MSIERSSNNFDFLRLIFASLVIVSHSFPLTGKQEWFEVHTNGQFGLGSLSVNIFFVLSGYLIFISLKYSKTIKNYLWKRLLRLYPALIILVLVTMIILPIFYTGNNIFSEASYRSYPHRVLSLYKVQYEVNHVFETNPYPKAINGSLWSLSYEFTMYIVLMLLFPFRKNKSSFILIILGFIISYVLHIYRPEFLSKILSIIYLDSVELYRLSTYFLTGSLLSFIDLKRINSFTIRVMLFLILIASLYFNFFKFVAPFVLPVLILLIGILKTNYISSIGEKFGDISYGVYIYGFLVQQCLMSYFKLNVFELTCYSLIITFLLAYLSWHFIEKPMQKFKNLIL</sequence>
<evidence type="ECO:0000259" key="2">
    <source>
        <dbReference type="Pfam" id="PF01757"/>
    </source>
</evidence>
<feature type="domain" description="Acyltransferase 3" evidence="2">
    <location>
        <begin position="9"/>
        <end position="324"/>
    </location>
</feature>
<dbReference type="InterPro" id="IPR050879">
    <property type="entry name" value="Acyltransferase_3"/>
</dbReference>
<dbReference type="RefSeq" id="WP_180905844.1">
    <property type="nucleotide sequence ID" value="NZ_CP040908.1"/>
</dbReference>
<name>A0A7H9DQA7_9FLAO</name>
<accession>A0A7H9DQA7</accession>
<dbReference type="GO" id="GO:0016747">
    <property type="term" value="F:acyltransferase activity, transferring groups other than amino-acyl groups"/>
    <property type="evidence" value="ECO:0007669"/>
    <property type="project" value="InterPro"/>
</dbReference>
<keyword evidence="3" id="KW-0012">Acyltransferase</keyword>
<feature type="transmembrane region" description="Helical" evidence="1">
    <location>
        <begin position="238"/>
        <end position="266"/>
    </location>
</feature>
<feature type="transmembrane region" description="Helical" evidence="1">
    <location>
        <begin position="147"/>
        <end position="166"/>
    </location>
</feature>
<feature type="transmembrane region" description="Helical" evidence="1">
    <location>
        <begin position="80"/>
        <end position="102"/>
    </location>
</feature>
<feature type="transmembrane region" description="Helical" evidence="1">
    <location>
        <begin position="286"/>
        <end position="303"/>
    </location>
</feature>
<feature type="transmembrane region" description="Helical" evidence="1">
    <location>
        <begin position="209"/>
        <end position="226"/>
    </location>
</feature>
<keyword evidence="1" id="KW-0472">Membrane</keyword>